<dbReference type="InterPro" id="IPR036388">
    <property type="entry name" value="WH-like_DNA-bd_sf"/>
</dbReference>
<name>A0A9D1L8N7_9FIRM</name>
<dbReference type="Pfam" id="PF12802">
    <property type="entry name" value="MarR_2"/>
    <property type="match status" value="1"/>
</dbReference>
<dbReference type="InterPro" id="IPR000835">
    <property type="entry name" value="HTH_MarR-typ"/>
</dbReference>
<organism evidence="2 3">
    <name type="scientific">Candidatus Fimisoma avicola</name>
    <dbReference type="NCBI Taxonomy" id="2840826"/>
    <lineage>
        <taxon>Bacteria</taxon>
        <taxon>Bacillati</taxon>
        <taxon>Bacillota</taxon>
        <taxon>Clostridia</taxon>
        <taxon>Eubacteriales</taxon>
        <taxon>Candidatus Fimisoma</taxon>
    </lineage>
</organism>
<gene>
    <name evidence="2" type="ORF">IAD16_07725</name>
</gene>
<dbReference type="AlphaFoldDB" id="A0A9D1L8N7"/>
<comment type="caution">
    <text evidence="2">The sequence shown here is derived from an EMBL/GenBank/DDBJ whole genome shotgun (WGS) entry which is preliminary data.</text>
</comment>
<dbReference type="GO" id="GO:0003700">
    <property type="term" value="F:DNA-binding transcription factor activity"/>
    <property type="evidence" value="ECO:0007669"/>
    <property type="project" value="InterPro"/>
</dbReference>
<evidence type="ECO:0000259" key="1">
    <source>
        <dbReference type="PROSITE" id="PS50995"/>
    </source>
</evidence>
<reference evidence="2" key="2">
    <citation type="journal article" date="2021" name="PeerJ">
        <title>Extensive microbial diversity within the chicken gut microbiome revealed by metagenomics and culture.</title>
        <authorList>
            <person name="Gilroy R."/>
            <person name="Ravi A."/>
            <person name="Getino M."/>
            <person name="Pursley I."/>
            <person name="Horton D.L."/>
            <person name="Alikhan N.F."/>
            <person name="Baker D."/>
            <person name="Gharbi K."/>
            <person name="Hall N."/>
            <person name="Watson M."/>
            <person name="Adriaenssens E.M."/>
            <person name="Foster-Nyarko E."/>
            <person name="Jarju S."/>
            <person name="Secka A."/>
            <person name="Antonio M."/>
            <person name="Oren A."/>
            <person name="Chaudhuri R.R."/>
            <person name="La Ragione R."/>
            <person name="Hildebrand F."/>
            <person name="Pallen M.J."/>
        </authorList>
    </citation>
    <scope>NUCLEOTIDE SEQUENCE</scope>
    <source>
        <strain evidence="2">11300</strain>
    </source>
</reference>
<protein>
    <submittedName>
        <fullName evidence="2">Winged helix-turn-helix transcriptional regulator</fullName>
    </submittedName>
</protein>
<dbReference type="InterPro" id="IPR036390">
    <property type="entry name" value="WH_DNA-bd_sf"/>
</dbReference>
<sequence length="144" mass="16164">MNTMFENLYACKELHSILFYSICEKYNLTIAEILVLLYLAGAKGNDTAKDIVDKLKLTKSHVSLSVRSLKKRGYLTGSYEDGNHRTVHLSLCDMARGPVADARKVEAQFVSIIEKGFSRDETVAFAQYLSRATENMNAFLNSSK</sequence>
<feature type="domain" description="HTH marR-type" evidence="1">
    <location>
        <begin position="1"/>
        <end position="134"/>
    </location>
</feature>
<reference evidence="2" key="1">
    <citation type="submission" date="2020-10" db="EMBL/GenBank/DDBJ databases">
        <authorList>
            <person name="Gilroy R."/>
        </authorList>
    </citation>
    <scope>NUCLEOTIDE SEQUENCE</scope>
    <source>
        <strain evidence="2">11300</strain>
    </source>
</reference>
<accession>A0A9D1L8N7</accession>
<dbReference type="PROSITE" id="PS50995">
    <property type="entry name" value="HTH_MARR_2"/>
    <property type="match status" value="1"/>
</dbReference>
<evidence type="ECO:0000313" key="3">
    <source>
        <dbReference type="Proteomes" id="UP000824091"/>
    </source>
</evidence>
<dbReference type="Proteomes" id="UP000824091">
    <property type="component" value="Unassembled WGS sequence"/>
</dbReference>
<evidence type="ECO:0000313" key="2">
    <source>
        <dbReference type="EMBL" id="HIU28250.1"/>
    </source>
</evidence>
<dbReference type="SUPFAM" id="SSF46785">
    <property type="entry name" value="Winged helix' DNA-binding domain"/>
    <property type="match status" value="1"/>
</dbReference>
<dbReference type="SMART" id="SM00347">
    <property type="entry name" value="HTH_MARR"/>
    <property type="match status" value="1"/>
</dbReference>
<dbReference type="Gene3D" id="1.10.10.10">
    <property type="entry name" value="Winged helix-like DNA-binding domain superfamily/Winged helix DNA-binding domain"/>
    <property type="match status" value="1"/>
</dbReference>
<dbReference type="EMBL" id="DVMO01000113">
    <property type="protein sequence ID" value="HIU28250.1"/>
    <property type="molecule type" value="Genomic_DNA"/>
</dbReference>
<proteinExistence type="predicted"/>